<evidence type="ECO:0000313" key="3">
    <source>
        <dbReference type="Proteomes" id="UP000559256"/>
    </source>
</evidence>
<feature type="region of interest" description="Disordered" evidence="1">
    <location>
        <begin position="69"/>
        <end position="102"/>
    </location>
</feature>
<evidence type="ECO:0000313" key="2">
    <source>
        <dbReference type="EMBL" id="KAF5329007.1"/>
    </source>
</evidence>
<evidence type="ECO:0000256" key="1">
    <source>
        <dbReference type="SAM" id="MobiDB-lite"/>
    </source>
</evidence>
<accession>A0A8H5FA10</accession>
<dbReference type="Proteomes" id="UP000559256">
    <property type="component" value="Unassembled WGS sequence"/>
</dbReference>
<dbReference type="AlphaFoldDB" id="A0A8H5FA10"/>
<dbReference type="EMBL" id="JAACJM010000351">
    <property type="protein sequence ID" value="KAF5329007.1"/>
    <property type="molecule type" value="Genomic_DNA"/>
</dbReference>
<protein>
    <submittedName>
        <fullName evidence="2">Uncharacterized protein</fullName>
    </submittedName>
</protein>
<feature type="compositionally biased region" description="Polar residues" evidence="1">
    <location>
        <begin position="69"/>
        <end position="90"/>
    </location>
</feature>
<sequence>MTYTAAATSGYSHVISPPFHDWLTSQLSPYRVKPAPSLTAAFALEGVLETSGQTAKHSLDGANALENTQKAVSTSVTGSRAQTTSTSFHQANPEGSLKKGRRTSSSLASLYQGYRKVINLEAVLNPSVLWVDPNVKGRKNTTRRGRRSCSE</sequence>
<organism evidence="2 3">
    <name type="scientific">Tetrapyrgos nigripes</name>
    <dbReference type="NCBI Taxonomy" id="182062"/>
    <lineage>
        <taxon>Eukaryota</taxon>
        <taxon>Fungi</taxon>
        <taxon>Dikarya</taxon>
        <taxon>Basidiomycota</taxon>
        <taxon>Agaricomycotina</taxon>
        <taxon>Agaricomycetes</taxon>
        <taxon>Agaricomycetidae</taxon>
        <taxon>Agaricales</taxon>
        <taxon>Marasmiineae</taxon>
        <taxon>Marasmiaceae</taxon>
        <taxon>Tetrapyrgos</taxon>
    </lineage>
</organism>
<name>A0A8H5FA10_9AGAR</name>
<reference evidence="2 3" key="1">
    <citation type="journal article" date="2020" name="ISME J.">
        <title>Uncovering the hidden diversity of litter-decomposition mechanisms in mushroom-forming fungi.</title>
        <authorList>
            <person name="Floudas D."/>
            <person name="Bentzer J."/>
            <person name="Ahren D."/>
            <person name="Johansson T."/>
            <person name="Persson P."/>
            <person name="Tunlid A."/>
        </authorList>
    </citation>
    <scope>NUCLEOTIDE SEQUENCE [LARGE SCALE GENOMIC DNA]</scope>
    <source>
        <strain evidence="2 3">CBS 291.85</strain>
    </source>
</reference>
<comment type="caution">
    <text evidence="2">The sequence shown here is derived from an EMBL/GenBank/DDBJ whole genome shotgun (WGS) entry which is preliminary data.</text>
</comment>
<keyword evidence="3" id="KW-1185">Reference proteome</keyword>
<gene>
    <name evidence="2" type="ORF">D9758_018872</name>
</gene>
<proteinExistence type="predicted"/>